<feature type="compositionally biased region" description="Acidic residues" evidence="1">
    <location>
        <begin position="199"/>
        <end position="208"/>
    </location>
</feature>
<feature type="compositionally biased region" description="Polar residues" evidence="1">
    <location>
        <begin position="143"/>
        <end position="163"/>
    </location>
</feature>
<dbReference type="PANTHER" id="PTHR42084:SF1">
    <property type="entry name" value="SERINE_THREONINE-PROTEIN KINASE PPK6"/>
    <property type="match status" value="1"/>
</dbReference>
<feature type="compositionally biased region" description="Pro residues" evidence="1">
    <location>
        <begin position="382"/>
        <end position="393"/>
    </location>
</feature>
<evidence type="ECO:0000256" key="1">
    <source>
        <dbReference type="SAM" id="MobiDB-lite"/>
    </source>
</evidence>
<organism evidence="2">
    <name type="scientific">Pseudogymnoascus destructans</name>
    <dbReference type="NCBI Taxonomy" id="655981"/>
    <lineage>
        <taxon>Eukaryota</taxon>
        <taxon>Fungi</taxon>
        <taxon>Dikarya</taxon>
        <taxon>Ascomycota</taxon>
        <taxon>Pezizomycotina</taxon>
        <taxon>Leotiomycetes</taxon>
        <taxon>Thelebolales</taxon>
        <taxon>Thelebolaceae</taxon>
        <taxon>Pseudogymnoascus</taxon>
    </lineage>
</organism>
<dbReference type="OrthoDB" id="5420391at2759"/>
<dbReference type="PANTHER" id="PTHR42084">
    <property type="entry name" value="YALI0E26631P"/>
    <property type="match status" value="1"/>
</dbReference>
<feature type="compositionally biased region" description="Polar residues" evidence="1">
    <location>
        <begin position="35"/>
        <end position="71"/>
    </location>
</feature>
<gene>
    <name evidence="2" type="ORF">VC83_05322</name>
</gene>
<proteinExistence type="predicted"/>
<feature type="compositionally biased region" description="Polar residues" evidence="1">
    <location>
        <begin position="244"/>
        <end position="264"/>
    </location>
</feature>
<evidence type="ECO:0000313" key="2">
    <source>
        <dbReference type="EMBL" id="OAF58009.1"/>
    </source>
</evidence>
<dbReference type="eggNOG" id="ENOG502SAHR">
    <property type="taxonomic scope" value="Eukaryota"/>
</dbReference>
<sequence length="605" mass="65032">MSADLLAEFDSYYVAPQKGSSKNSGDGSSKPSSGLNDLSFFSSNPASSAQPAHNAQYSSQRADISNFNTLSGFDAGGSREANRQEAQDDGDTWGDFESPIAESEAVKSTNTQGPTDLFGSGMHSIGSGHGQVTDESRYGAARVTTSPQGRFLPNTSNVAQSSAAGFHTKYPPNPKPSSTSSVPASVLPKDPNVLFDADNVSDDGDFGDFETVVTPPQKQWQGGYTNDSSTLAIFNDAKDPLPLSSKSRPLNPSLATEIPQSASLQEDIPFAGLDLNGGSTGAKKQRDTTSPSDLARPRTGAESFHGSFGKPDMQRESRANKGVQSPPPIVKENTSKHTGDNSWDWDAVEVAPTHETVQPSKEDPWAWDVADTQPKEDQPSSPSAPPPTNIPPPSVLLTIFPQLLDLSQSSLFRPVSSQPFSLKNRILSDPSTINFIKADVLLATVAGRIIAGRKYRWKRDTHLSQAMKIGPAAAGGKGGMKLVGVDKAEISREDREANEFIRTWQDQVGRLRSAVAIANSSIRDTSGHIIVPEISGTMPVRTATAAEGAVTAPKPCFICGLKRDERISKVDVQVEDSFGEWWVEHWGHKACKNFWMEHGSKLKHN</sequence>
<evidence type="ECO:0008006" key="3">
    <source>
        <dbReference type="Google" id="ProtNLM"/>
    </source>
</evidence>
<reference evidence="2" key="1">
    <citation type="submission" date="2016-03" db="EMBL/GenBank/DDBJ databases">
        <title>Updated assembly of Pseudogymnoascus destructans, the fungus causing white-nose syndrome of bats.</title>
        <authorList>
            <person name="Palmer J.M."/>
            <person name="Drees K.P."/>
            <person name="Foster J.T."/>
            <person name="Lindner D.L."/>
        </authorList>
    </citation>
    <scope>NUCLEOTIDE SEQUENCE [LARGE SCALE GENOMIC DNA]</scope>
    <source>
        <strain evidence="2">20631-21</strain>
    </source>
</reference>
<feature type="compositionally biased region" description="Low complexity" evidence="1">
    <location>
        <begin position="18"/>
        <end position="34"/>
    </location>
</feature>
<dbReference type="RefSeq" id="XP_024323295.1">
    <property type="nucleotide sequence ID" value="XM_024468944.1"/>
</dbReference>
<name>A0A177A7B0_9PEZI</name>
<dbReference type="EMBL" id="KV441398">
    <property type="protein sequence ID" value="OAF58009.1"/>
    <property type="molecule type" value="Genomic_DNA"/>
</dbReference>
<dbReference type="GeneID" id="36288388"/>
<protein>
    <recommendedName>
        <fullName evidence="3">Serine/threonine-protein kinase ppk6</fullName>
    </recommendedName>
</protein>
<feature type="region of interest" description="Disordered" evidence="1">
    <location>
        <begin position="16"/>
        <end position="343"/>
    </location>
</feature>
<accession>A0A177A7B0</accession>
<dbReference type="AlphaFoldDB" id="A0A177A7B0"/>
<feature type="compositionally biased region" description="Polar residues" evidence="1">
    <location>
        <begin position="214"/>
        <end position="232"/>
    </location>
</feature>
<dbReference type="Proteomes" id="UP000077154">
    <property type="component" value="Unassembled WGS sequence"/>
</dbReference>
<feature type="region of interest" description="Disordered" evidence="1">
    <location>
        <begin position="371"/>
        <end position="393"/>
    </location>
</feature>
<dbReference type="VEuPathDB" id="FungiDB:GMDG_02136"/>